<reference evidence="7" key="1">
    <citation type="submission" date="2022-12" db="EMBL/GenBank/DDBJ databases">
        <title>Draft genome assemblies for two species of Escallonia (Escalloniales).</title>
        <authorList>
            <person name="Chanderbali A."/>
            <person name="Dervinis C."/>
            <person name="Anghel I."/>
            <person name="Soltis D."/>
            <person name="Soltis P."/>
            <person name="Zapata F."/>
        </authorList>
    </citation>
    <scope>NUCLEOTIDE SEQUENCE</scope>
    <source>
        <strain evidence="7">UCBG64.0493</strain>
        <tissue evidence="7">Leaf</tissue>
    </source>
</reference>
<dbReference type="AlphaFoldDB" id="A0AA88WJ41"/>
<dbReference type="InterPro" id="IPR052437">
    <property type="entry name" value="Pectin_Meth_Modulator"/>
</dbReference>
<dbReference type="FunFam" id="2.60.120.260:FF:000031">
    <property type="entry name" value="DUF642 family protein"/>
    <property type="match status" value="1"/>
</dbReference>
<feature type="domain" description="DUF642" evidence="6">
    <location>
        <begin position="316"/>
        <end position="482"/>
    </location>
</feature>
<dbReference type="PROSITE" id="PS51419">
    <property type="entry name" value="RAB"/>
    <property type="match status" value="1"/>
</dbReference>
<name>A0AA88WJ41_9ASTE</name>
<dbReference type="InterPro" id="IPR027417">
    <property type="entry name" value="P-loop_NTPase"/>
</dbReference>
<dbReference type="GO" id="GO:0005525">
    <property type="term" value="F:GTP binding"/>
    <property type="evidence" value="ECO:0007669"/>
    <property type="project" value="InterPro"/>
</dbReference>
<dbReference type="PANTHER" id="PTHR31265:SF61">
    <property type="entry name" value="PROTEIN DUF642 L-GALACTONO-1,4-LACTONE-RESPONSIVE GENE 1"/>
    <property type="match status" value="1"/>
</dbReference>
<accession>A0AA88WJ41</accession>
<dbReference type="EMBL" id="JAVXUP010000515">
    <property type="protein sequence ID" value="KAK3026108.1"/>
    <property type="molecule type" value="Genomic_DNA"/>
</dbReference>
<evidence type="ECO:0000256" key="3">
    <source>
        <dbReference type="ARBA" id="ARBA00022525"/>
    </source>
</evidence>
<dbReference type="Gene3D" id="2.60.120.260">
    <property type="entry name" value="Galactose-binding domain-like"/>
    <property type="match status" value="2"/>
</dbReference>
<dbReference type="SUPFAM" id="SSF52540">
    <property type="entry name" value="P-loop containing nucleoside triphosphate hydrolases"/>
    <property type="match status" value="1"/>
</dbReference>
<evidence type="ECO:0000313" key="8">
    <source>
        <dbReference type="Proteomes" id="UP001188597"/>
    </source>
</evidence>
<keyword evidence="4" id="KW-0732">Signal</keyword>
<evidence type="ECO:0000259" key="6">
    <source>
        <dbReference type="Pfam" id="PF04862"/>
    </source>
</evidence>
<dbReference type="Pfam" id="PF00071">
    <property type="entry name" value="Ras"/>
    <property type="match status" value="1"/>
</dbReference>
<dbReference type="PANTHER" id="PTHR31265">
    <property type="entry name" value="OS02G0527500 PROTEIN-RELATED"/>
    <property type="match status" value="1"/>
</dbReference>
<organism evidence="7 8">
    <name type="scientific">Escallonia herrerae</name>
    <dbReference type="NCBI Taxonomy" id="1293975"/>
    <lineage>
        <taxon>Eukaryota</taxon>
        <taxon>Viridiplantae</taxon>
        <taxon>Streptophyta</taxon>
        <taxon>Embryophyta</taxon>
        <taxon>Tracheophyta</taxon>
        <taxon>Spermatophyta</taxon>
        <taxon>Magnoliopsida</taxon>
        <taxon>eudicotyledons</taxon>
        <taxon>Gunneridae</taxon>
        <taxon>Pentapetalae</taxon>
        <taxon>asterids</taxon>
        <taxon>campanulids</taxon>
        <taxon>Escalloniales</taxon>
        <taxon>Escalloniaceae</taxon>
        <taxon>Escallonia</taxon>
    </lineage>
</organism>
<evidence type="ECO:0000256" key="5">
    <source>
        <dbReference type="ARBA" id="ARBA00023180"/>
    </source>
</evidence>
<dbReference type="Pfam" id="PF04862">
    <property type="entry name" value="DUF642"/>
    <property type="match status" value="2"/>
</dbReference>
<keyword evidence="3" id="KW-0964">Secreted</keyword>
<sequence length="563" mass="61808">MAASLSYLRPSPVACSAASGRRGQPSSSPSQSWWTPLFGWSSDPDYISPAAGSAVEEVDPTAKQARSRFALGCFTEEKARQLRMKTLETTTFHDIMYHSAIAARLASDVLEGIGRHTSAMQKITALLVLLCATFRAALSFTDGLLPNGNFDKGPKPWQMSGTKVLDPHAIPNWQLSGFIEYIRSGQKQGDMILVVPSGAFAVRLGDKASIKTVVKVTNGYFYSLTFSVARTCADNEKLNVSVSPNLEPKDWGMLPMQTMYSSNGWDTYSWGFLAQSNHIEIVIHNPNVDNHPACGPLIDSVALKALFFPKRTKDNMLKNGNFEEGPYVLPNTSWGVLIPPNIEDDHSPLPGWMIESLKAVKYIDSDHFTVPEGKRAIELVGGRESAIAQVVKTKPGKQYALTFAVGDAKNACEGSMMVEAFAGTLTLQVPYESKGQGGFKKATLLFKAVSPRTRVRFLSTCYHMTSDNSGSLCGPVIDDVRLALPNQQTVDYLSVKLLIVGDGGTGKTTFVKRHRTGEFEKRYEPTIGVEVHPLDFRTTRGEIRYYCWDTAGQEKFGGLRDGY</sequence>
<comment type="subcellular location">
    <subcellularLocation>
        <location evidence="1">Secreted</location>
        <location evidence="1">Cell wall</location>
    </subcellularLocation>
</comment>
<evidence type="ECO:0000256" key="2">
    <source>
        <dbReference type="ARBA" id="ARBA00022512"/>
    </source>
</evidence>
<feature type="domain" description="DUF642" evidence="6">
    <location>
        <begin position="143"/>
        <end position="304"/>
    </location>
</feature>
<comment type="caution">
    <text evidence="7">The sequence shown here is derived from an EMBL/GenBank/DDBJ whole genome shotgun (WGS) entry which is preliminary data.</text>
</comment>
<dbReference type="InterPro" id="IPR006946">
    <property type="entry name" value="DGR2-like_dom"/>
</dbReference>
<protein>
    <recommendedName>
        <fullName evidence="6">DUF642 domain-containing protein</fullName>
    </recommendedName>
</protein>
<dbReference type="PRINTS" id="PR00449">
    <property type="entry name" value="RASTRNSFRMNG"/>
</dbReference>
<evidence type="ECO:0000256" key="1">
    <source>
        <dbReference type="ARBA" id="ARBA00004191"/>
    </source>
</evidence>
<proteinExistence type="predicted"/>
<keyword evidence="5" id="KW-0325">Glycoprotein</keyword>
<dbReference type="Gene3D" id="3.40.50.300">
    <property type="entry name" value="P-loop containing nucleotide triphosphate hydrolases"/>
    <property type="match status" value="1"/>
</dbReference>
<dbReference type="SUPFAM" id="SSF49785">
    <property type="entry name" value="Galactose-binding domain-like"/>
    <property type="match status" value="1"/>
</dbReference>
<evidence type="ECO:0000313" key="7">
    <source>
        <dbReference type="EMBL" id="KAK3026108.1"/>
    </source>
</evidence>
<dbReference type="InterPro" id="IPR008979">
    <property type="entry name" value="Galactose-bd-like_sf"/>
</dbReference>
<dbReference type="InterPro" id="IPR001806">
    <property type="entry name" value="Small_GTPase"/>
</dbReference>
<keyword evidence="2" id="KW-0134">Cell wall</keyword>
<evidence type="ECO:0000256" key="4">
    <source>
        <dbReference type="ARBA" id="ARBA00022729"/>
    </source>
</evidence>
<gene>
    <name evidence="7" type="ORF">RJ639_040780</name>
</gene>
<keyword evidence="8" id="KW-1185">Reference proteome</keyword>
<dbReference type="GO" id="GO:0003924">
    <property type="term" value="F:GTPase activity"/>
    <property type="evidence" value="ECO:0007669"/>
    <property type="project" value="InterPro"/>
</dbReference>
<dbReference type="Proteomes" id="UP001188597">
    <property type="component" value="Unassembled WGS sequence"/>
</dbReference>